<keyword evidence="2" id="KW-1185">Reference proteome</keyword>
<gene>
    <name evidence="1" type="ORF">ACFQ4M_10270</name>
</gene>
<organism evidence="1 2">
    <name type="scientific">Thauera mechernichensis</name>
    <dbReference type="NCBI Taxonomy" id="82788"/>
    <lineage>
        <taxon>Bacteria</taxon>
        <taxon>Pseudomonadati</taxon>
        <taxon>Pseudomonadota</taxon>
        <taxon>Betaproteobacteria</taxon>
        <taxon>Rhodocyclales</taxon>
        <taxon>Zoogloeaceae</taxon>
        <taxon>Thauera</taxon>
    </lineage>
</organism>
<accession>A0ABW3WDQ8</accession>
<evidence type="ECO:0000313" key="1">
    <source>
        <dbReference type="EMBL" id="MFD1263970.1"/>
    </source>
</evidence>
<comment type="caution">
    <text evidence="1">The sequence shown here is derived from an EMBL/GenBank/DDBJ whole genome shotgun (WGS) entry which is preliminary data.</text>
</comment>
<evidence type="ECO:0000313" key="2">
    <source>
        <dbReference type="Proteomes" id="UP001597158"/>
    </source>
</evidence>
<proteinExistence type="predicted"/>
<sequence>MRLGFVEDGEARMLRAVPRLKASDGRVPRFQRFPGPVVEVKPVFGGVLLCVGMRPADVCGGEETLRFGHESLAIEHVDDCEWIGQALLLLRLRMVETCSGESFERWIVFDCAGEVVEFVCHDLRAFDERRVESVRSNDLHALWVQSTWLAKEAYRSRQRTSVDGAILALHRVALDALLTADALRPLLGPWSLVCAASLTLATAGERLALAVGECVWVDDVMVSADSPSVLVGFAGCEPGTAGEAAYYELTTNERGEWVGARLFDAAADEDLMLY</sequence>
<name>A0ABW3WDQ8_9RHOO</name>
<dbReference type="RefSeq" id="WP_277832496.1">
    <property type="nucleotide sequence ID" value="NZ_JARQZE010000005.1"/>
</dbReference>
<dbReference type="EMBL" id="JBHTMC010000020">
    <property type="protein sequence ID" value="MFD1263970.1"/>
    <property type="molecule type" value="Genomic_DNA"/>
</dbReference>
<protein>
    <submittedName>
        <fullName evidence="1">Uncharacterized protein</fullName>
    </submittedName>
</protein>
<dbReference type="Proteomes" id="UP001597158">
    <property type="component" value="Unassembled WGS sequence"/>
</dbReference>
<reference evidence="2" key="1">
    <citation type="journal article" date="2019" name="Int. J. Syst. Evol. Microbiol.">
        <title>The Global Catalogue of Microorganisms (GCM) 10K type strain sequencing project: providing services to taxonomists for standard genome sequencing and annotation.</title>
        <authorList>
            <consortium name="The Broad Institute Genomics Platform"/>
            <consortium name="The Broad Institute Genome Sequencing Center for Infectious Disease"/>
            <person name="Wu L."/>
            <person name="Ma J."/>
        </authorList>
    </citation>
    <scope>NUCLEOTIDE SEQUENCE [LARGE SCALE GENOMIC DNA]</scope>
    <source>
        <strain evidence="2">CCUG 48884</strain>
    </source>
</reference>